<evidence type="ECO:0000256" key="8">
    <source>
        <dbReference type="ARBA" id="ARBA00023242"/>
    </source>
</evidence>
<keyword evidence="2" id="KW-0479">Metal-binding</keyword>
<evidence type="ECO:0000256" key="9">
    <source>
        <dbReference type="PROSITE-ProRule" id="PRU00146"/>
    </source>
</evidence>
<dbReference type="PANTHER" id="PTHR45888">
    <property type="entry name" value="HL01030P-RELATED"/>
    <property type="match status" value="1"/>
</dbReference>
<organism evidence="12 13">
    <name type="scientific">Timema podura</name>
    <name type="common">Walking stick</name>
    <dbReference type="NCBI Taxonomy" id="61482"/>
    <lineage>
        <taxon>Eukaryota</taxon>
        <taxon>Metazoa</taxon>
        <taxon>Ecdysozoa</taxon>
        <taxon>Arthropoda</taxon>
        <taxon>Hexapoda</taxon>
        <taxon>Insecta</taxon>
        <taxon>Pterygota</taxon>
        <taxon>Neoptera</taxon>
        <taxon>Polyneoptera</taxon>
        <taxon>Phasmatodea</taxon>
        <taxon>Timematodea</taxon>
        <taxon>Timematoidea</taxon>
        <taxon>Timematidae</taxon>
        <taxon>Timema</taxon>
    </lineage>
</organism>
<dbReference type="InterPro" id="IPR011011">
    <property type="entry name" value="Znf_FYVE_PHD"/>
</dbReference>
<comment type="subcellular location">
    <subcellularLocation>
        <location evidence="1">Nucleus</location>
    </subcellularLocation>
</comment>
<dbReference type="InterPro" id="IPR019787">
    <property type="entry name" value="Znf_PHD-finger"/>
</dbReference>
<protein>
    <recommendedName>
        <fullName evidence="11">PHD-type domain-containing protein</fullName>
    </recommendedName>
</protein>
<evidence type="ECO:0000256" key="7">
    <source>
        <dbReference type="ARBA" id="ARBA00023163"/>
    </source>
</evidence>
<keyword evidence="8" id="KW-0539">Nucleus</keyword>
<evidence type="ECO:0000313" key="12">
    <source>
        <dbReference type="EMBL" id="CAG2057595.1"/>
    </source>
</evidence>
<feature type="compositionally biased region" description="Low complexity" evidence="10">
    <location>
        <begin position="559"/>
        <end position="569"/>
    </location>
</feature>
<accession>A0ABN7NSK7</accession>
<dbReference type="PANTHER" id="PTHR45888:SF4">
    <property type="entry name" value="PHD FINGER PROTEIN 10"/>
    <property type="match status" value="1"/>
</dbReference>
<dbReference type="Proteomes" id="UP001153148">
    <property type="component" value="Unassembled WGS sequence"/>
</dbReference>
<evidence type="ECO:0000256" key="10">
    <source>
        <dbReference type="SAM" id="MobiDB-lite"/>
    </source>
</evidence>
<evidence type="ECO:0000256" key="4">
    <source>
        <dbReference type="ARBA" id="ARBA00022771"/>
    </source>
</evidence>
<dbReference type="PROSITE" id="PS01359">
    <property type="entry name" value="ZF_PHD_1"/>
    <property type="match status" value="1"/>
</dbReference>
<keyword evidence="5" id="KW-0862">Zinc</keyword>
<gene>
    <name evidence="12" type="ORF">TPAB3V08_LOCUS4572</name>
</gene>
<dbReference type="SMART" id="SM00249">
    <property type="entry name" value="PHD"/>
    <property type="match status" value="2"/>
</dbReference>
<feature type="compositionally biased region" description="Pro residues" evidence="10">
    <location>
        <begin position="207"/>
        <end position="229"/>
    </location>
</feature>
<feature type="compositionally biased region" description="Polar residues" evidence="10">
    <location>
        <begin position="392"/>
        <end position="405"/>
    </location>
</feature>
<keyword evidence="13" id="KW-1185">Reference proteome</keyword>
<dbReference type="Pfam" id="PF17772">
    <property type="entry name" value="zf-MYST"/>
    <property type="match status" value="1"/>
</dbReference>
<dbReference type="Gene3D" id="3.30.40.10">
    <property type="entry name" value="Zinc/RING finger domain, C3HC4 (zinc finger)"/>
    <property type="match status" value="1"/>
</dbReference>
<feature type="compositionally biased region" description="Low complexity" evidence="10">
    <location>
        <begin position="406"/>
        <end position="419"/>
    </location>
</feature>
<dbReference type="InterPro" id="IPR013083">
    <property type="entry name" value="Znf_RING/FYVE/PHD"/>
</dbReference>
<feature type="region of interest" description="Disordered" evidence="10">
    <location>
        <begin position="440"/>
        <end position="569"/>
    </location>
</feature>
<feature type="compositionally biased region" description="Polar residues" evidence="10">
    <location>
        <begin position="321"/>
        <end position="338"/>
    </location>
</feature>
<dbReference type="Pfam" id="PF00628">
    <property type="entry name" value="PHD"/>
    <property type="match status" value="1"/>
</dbReference>
<feature type="compositionally biased region" description="Basic and acidic residues" evidence="10">
    <location>
        <begin position="281"/>
        <end position="300"/>
    </location>
</feature>
<name>A0ABN7NSK7_TIMPD</name>
<feature type="region of interest" description="Disordered" evidence="10">
    <location>
        <begin position="201"/>
        <end position="300"/>
    </location>
</feature>
<evidence type="ECO:0000256" key="1">
    <source>
        <dbReference type="ARBA" id="ARBA00004123"/>
    </source>
</evidence>
<evidence type="ECO:0000313" key="13">
    <source>
        <dbReference type="Proteomes" id="UP001153148"/>
    </source>
</evidence>
<feature type="region of interest" description="Disordered" evidence="10">
    <location>
        <begin position="314"/>
        <end position="338"/>
    </location>
</feature>
<dbReference type="EMBL" id="CAJPIN010005671">
    <property type="protein sequence ID" value="CAG2057595.1"/>
    <property type="molecule type" value="Genomic_DNA"/>
</dbReference>
<keyword evidence="6" id="KW-0805">Transcription regulation</keyword>
<evidence type="ECO:0000256" key="3">
    <source>
        <dbReference type="ARBA" id="ARBA00022737"/>
    </source>
</evidence>
<feature type="domain" description="PHD-type" evidence="11">
    <location>
        <begin position="129"/>
        <end position="179"/>
    </location>
</feature>
<dbReference type="InterPro" id="IPR019786">
    <property type="entry name" value="Zinc_finger_PHD-type_CS"/>
</dbReference>
<feature type="compositionally biased region" description="Basic and acidic residues" evidence="10">
    <location>
        <begin position="363"/>
        <end position="374"/>
    </location>
</feature>
<dbReference type="PROSITE" id="PS50016">
    <property type="entry name" value="ZF_PHD_2"/>
    <property type="match status" value="1"/>
</dbReference>
<keyword evidence="3" id="KW-0677">Repeat</keyword>
<evidence type="ECO:0000259" key="11">
    <source>
        <dbReference type="PROSITE" id="PS50016"/>
    </source>
</evidence>
<feature type="compositionally biased region" description="Low complexity" evidence="10">
    <location>
        <begin position="499"/>
        <end position="515"/>
    </location>
</feature>
<proteinExistence type="predicted"/>
<comment type="caution">
    <text evidence="12">The sequence shown here is derived from an EMBL/GenBank/DDBJ whole genome shotgun (WGS) entry which is preliminary data.</text>
</comment>
<feature type="compositionally biased region" description="Polar residues" evidence="10">
    <location>
        <begin position="440"/>
        <end position="455"/>
    </location>
</feature>
<dbReference type="SUPFAM" id="SSF57903">
    <property type="entry name" value="FYVE/PHD zinc finger"/>
    <property type="match status" value="1"/>
</dbReference>
<sequence length="836" mass="91496">MSCDLVQFLILKPCRESNLGRRRFTDLAKESDVYIRTPGRDSNLDLPVTDSLVYCESSALDHAATKSGALPICSECLGTSSKNKHGCEEVLSSCAECGLSVHLSCLPANQGSELSVLLDKGNRWFCEDCRTCASCNEPADQTCVLCCRDCDRGYHMGCLDPPTDRRPKAPWRCRHCLAIHLRPPTPKRLLAGVRTLKRSMKDNTATTPPPPLPPPPPPPPSATPTPISMPTPTATPVKKGKRVTRENLTPGAEEGNNGSAANSSSFLSSSHWSGGSGRGGGRGDHTDLEEKSERISKEKQKFFRLSATFYGGHKFKRKSNSSHNTCGRSTNQVSDMVDSSENSPWGFAAAAALARGEAIRSLEKSRLDSEDKSKTPFTMMISPSMSRLAKADSTSSGSSPLQEIKTTTSSSSTSSSPSSFRMQPGFGQLKGLFDGLSHLFTTPTHNRTRTGNVDYNPNRRKRHSHSSEKKKYLSLQVPPPQQHQQLEKLPSQHKHPQQQKDPPQQKQTQQKTPKQQPKEHQPKSTQVQTPALEIKKPVVEVPKTTPIQSDLGNKDFSKSKSLSSSLTRSVVSTPVANLPMQSSPLTSSSISKPIGWLPKLALETQTLAVPRKIPRPGVFQPSSEFHAPSLPVPAPPPPPITTSSPGHMTPSLLVKTAVNSKRLEQERRLLLKDGLLYYGSPLGGSFSSVDYDMMRRSLPQPFMRSTLEDPKLKKKQIIAEATQTRYHHNLSFPVPTVPPTPTSLMAPTPHFQKVDINQALPPGVIQKDVELFNAAREKANSETPVLLPAPEAVPIPTPVATPTAPTNQQRCPGAIEFGKFEIQTWYSSPYPQEYAR</sequence>
<evidence type="ECO:0000256" key="5">
    <source>
        <dbReference type="ARBA" id="ARBA00022833"/>
    </source>
</evidence>
<evidence type="ECO:0000256" key="6">
    <source>
        <dbReference type="ARBA" id="ARBA00023015"/>
    </source>
</evidence>
<reference evidence="12" key="1">
    <citation type="submission" date="2021-03" db="EMBL/GenBank/DDBJ databases">
        <authorList>
            <person name="Tran Van P."/>
        </authorList>
    </citation>
    <scope>NUCLEOTIDE SEQUENCE</scope>
</reference>
<keyword evidence="4 9" id="KW-0863">Zinc-finger</keyword>
<dbReference type="Gene3D" id="3.30.60.60">
    <property type="entry name" value="N-acetyl transferase-like"/>
    <property type="match status" value="1"/>
</dbReference>
<dbReference type="InterPro" id="IPR001965">
    <property type="entry name" value="Znf_PHD"/>
</dbReference>
<dbReference type="InterPro" id="IPR040706">
    <property type="entry name" value="Zf-MYST"/>
</dbReference>
<feature type="compositionally biased region" description="Low complexity" evidence="10">
    <location>
        <begin position="255"/>
        <end position="273"/>
    </location>
</feature>
<keyword evidence="7" id="KW-0804">Transcription</keyword>
<evidence type="ECO:0000256" key="2">
    <source>
        <dbReference type="ARBA" id="ARBA00022723"/>
    </source>
</evidence>
<feature type="region of interest" description="Disordered" evidence="10">
    <location>
        <begin position="363"/>
        <end position="427"/>
    </location>
</feature>